<feature type="region of interest" description="Disordered" evidence="1">
    <location>
        <begin position="42"/>
        <end position="83"/>
    </location>
</feature>
<feature type="compositionally biased region" description="Basic and acidic residues" evidence="1">
    <location>
        <begin position="51"/>
        <end position="63"/>
    </location>
</feature>
<evidence type="ECO:0000313" key="2">
    <source>
        <dbReference type="EMBL" id="CAH1397494.1"/>
    </source>
</evidence>
<dbReference type="Proteomes" id="UP001152798">
    <property type="component" value="Chromosome 3"/>
</dbReference>
<name>A0A9P0MKI8_NEZVI</name>
<evidence type="ECO:0000256" key="1">
    <source>
        <dbReference type="SAM" id="MobiDB-lite"/>
    </source>
</evidence>
<dbReference type="EMBL" id="OV725079">
    <property type="protein sequence ID" value="CAH1397494.1"/>
    <property type="molecule type" value="Genomic_DNA"/>
</dbReference>
<dbReference type="SUPFAM" id="SSF103657">
    <property type="entry name" value="BAR/IMD domain-like"/>
    <property type="match status" value="1"/>
</dbReference>
<protein>
    <submittedName>
        <fullName evidence="2">Uncharacterized protein</fullName>
    </submittedName>
</protein>
<accession>A0A9P0MKI8</accession>
<dbReference type="OrthoDB" id="19923at2759"/>
<reference evidence="2" key="1">
    <citation type="submission" date="2022-01" db="EMBL/GenBank/DDBJ databases">
        <authorList>
            <person name="King R."/>
        </authorList>
    </citation>
    <scope>NUCLEOTIDE SEQUENCE</scope>
</reference>
<sequence>MCVVNNCVMYRAGKTEALSDDLQDAERRVEFIRNVCSNAGKKLTNPNAGHESAREKRLKKTPEHLLGNSMLENVGSEDDHLLR</sequence>
<keyword evidence="3" id="KW-1185">Reference proteome</keyword>
<dbReference type="AlphaFoldDB" id="A0A9P0MKI8"/>
<organism evidence="2 3">
    <name type="scientific">Nezara viridula</name>
    <name type="common">Southern green stink bug</name>
    <name type="synonym">Cimex viridulus</name>
    <dbReference type="NCBI Taxonomy" id="85310"/>
    <lineage>
        <taxon>Eukaryota</taxon>
        <taxon>Metazoa</taxon>
        <taxon>Ecdysozoa</taxon>
        <taxon>Arthropoda</taxon>
        <taxon>Hexapoda</taxon>
        <taxon>Insecta</taxon>
        <taxon>Pterygota</taxon>
        <taxon>Neoptera</taxon>
        <taxon>Paraneoptera</taxon>
        <taxon>Hemiptera</taxon>
        <taxon>Heteroptera</taxon>
        <taxon>Panheteroptera</taxon>
        <taxon>Pentatomomorpha</taxon>
        <taxon>Pentatomoidea</taxon>
        <taxon>Pentatomidae</taxon>
        <taxon>Pentatominae</taxon>
        <taxon>Nezara</taxon>
    </lineage>
</organism>
<gene>
    <name evidence="2" type="ORF">NEZAVI_LOCUS7311</name>
</gene>
<proteinExistence type="predicted"/>
<evidence type="ECO:0000313" key="3">
    <source>
        <dbReference type="Proteomes" id="UP001152798"/>
    </source>
</evidence>
<dbReference type="InterPro" id="IPR027267">
    <property type="entry name" value="AH/BAR_dom_sf"/>
</dbReference>
<dbReference type="Gene3D" id="1.20.1270.60">
    <property type="entry name" value="Arfaptin homology (AH) domain/BAR domain"/>
    <property type="match status" value="1"/>
</dbReference>